<feature type="transmembrane region" description="Helical" evidence="1">
    <location>
        <begin position="20"/>
        <end position="41"/>
    </location>
</feature>
<evidence type="ECO:0000313" key="3">
    <source>
        <dbReference type="Proteomes" id="UP000326641"/>
    </source>
</evidence>
<dbReference type="Proteomes" id="UP000326641">
    <property type="component" value="Unassembled WGS sequence"/>
</dbReference>
<evidence type="ECO:0000256" key="1">
    <source>
        <dbReference type="SAM" id="Phobius"/>
    </source>
</evidence>
<dbReference type="AlphaFoldDB" id="A0A564WBN4"/>
<proteinExistence type="predicted"/>
<gene>
    <name evidence="2" type="ORF">DF3PA_160071</name>
</gene>
<keyword evidence="1" id="KW-0812">Transmembrane</keyword>
<name>A0A564WBN4_9PROT</name>
<keyword evidence="1" id="KW-1133">Transmembrane helix</keyword>
<keyword evidence="1" id="KW-0472">Membrane</keyword>
<accession>A0A564WBN4</accession>
<reference evidence="2" key="1">
    <citation type="submission" date="2018-11" db="EMBL/GenBank/DDBJ databases">
        <authorList>
            <person name="Onetto C."/>
        </authorList>
    </citation>
    <scope>NUCLEOTIDE SEQUENCE [LARGE SCALE GENOMIC DNA]</scope>
</reference>
<sequence>MWPVLLILVALFGLPVVLRFGVGCLIAVGVIVSVLLLIVWYEEHRKSQPIKMDIDKIEIGSFKIKSDSVPILQYTTDVLAEDTKNFGALLYYTLSRQERQLMSVHLGTLENDSTRKVYFSCGSAFTQFPKGTIYCNLENLYIWRKKYPPTNNAYYIFVGQGGALSAGGKVASWGPIRIDKRASSGQRNTDSHEAKTSPSRLIDESDILWTNH</sequence>
<evidence type="ECO:0000313" key="2">
    <source>
        <dbReference type="EMBL" id="VUX45885.1"/>
    </source>
</evidence>
<dbReference type="EMBL" id="UXAT02000008">
    <property type="protein sequence ID" value="VUX45885.1"/>
    <property type="molecule type" value="Genomic_DNA"/>
</dbReference>
<protein>
    <submittedName>
        <fullName evidence="2">Uncharacterized protein</fullName>
    </submittedName>
</protein>
<keyword evidence="3" id="KW-1185">Reference proteome</keyword>
<comment type="caution">
    <text evidence="2">The sequence shown here is derived from an EMBL/GenBank/DDBJ whole genome shotgun (WGS) entry which is preliminary data.</text>
</comment>
<organism evidence="2 3">
    <name type="scientific">Candidatus Defluviicoccus seviourii</name>
    <dbReference type="NCBI Taxonomy" id="2565273"/>
    <lineage>
        <taxon>Bacteria</taxon>
        <taxon>Pseudomonadati</taxon>
        <taxon>Pseudomonadota</taxon>
        <taxon>Alphaproteobacteria</taxon>
        <taxon>Rhodospirillales</taxon>
        <taxon>Rhodospirillaceae</taxon>
        <taxon>Defluviicoccus</taxon>
    </lineage>
</organism>